<keyword evidence="3" id="KW-1185">Reference proteome</keyword>
<evidence type="ECO:0000313" key="3">
    <source>
        <dbReference type="Proteomes" id="UP000694308"/>
    </source>
</evidence>
<sequence>MTVINKLNQTLEMLKSCESNCNTFSMDTDDLNAKQLYTKLGEQLKQCTDMLQSRITYVIDQEPQYQPQNQQRQVDTQSKAMENIQNELPEL</sequence>
<dbReference type="RefSeq" id="WP_218323176.1">
    <property type="nucleotide sequence ID" value="NZ_JAEEGC010000158.1"/>
</dbReference>
<name>A0A949TVK2_9CLOT</name>
<reference evidence="2" key="1">
    <citation type="submission" date="2020-12" db="EMBL/GenBank/DDBJ databases">
        <title>Clostridium thailandense sp. nov., a novel acetogenic bacterium isolated from peat land soil in Thailand.</title>
        <authorList>
            <person name="Chaikitkaew S."/>
            <person name="Birkeland N.K."/>
        </authorList>
    </citation>
    <scope>NUCLEOTIDE SEQUENCE</scope>
    <source>
        <strain evidence="2">PL3</strain>
    </source>
</reference>
<dbReference type="Pfam" id="PF07870">
    <property type="entry name" value="DUF1657"/>
    <property type="match status" value="1"/>
</dbReference>
<feature type="compositionally biased region" description="Polar residues" evidence="1">
    <location>
        <begin position="74"/>
        <end position="91"/>
    </location>
</feature>
<accession>A0A949TVK2</accession>
<evidence type="ECO:0000256" key="1">
    <source>
        <dbReference type="SAM" id="MobiDB-lite"/>
    </source>
</evidence>
<organism evidence="2 3">
    <name type="scientific">Clostridium thailandense</name>
    <dbReference type="NCBI Taxonomy" id="2794346"/>
    <lineage>
        <taxon>Bacteria</taxon>
        <taxon>Bacillati</taxon>
        <taxon>Bacillota</taxon>
        <taxon>Clostridia</taxon>
        <taxon>Eubacteriales</taxon>
        <taxon>Clostridiaceae</taxon>
        <taxon>Clostridium</taxon>
    </lineage>
</organism>
<dbReference type="InterPro" id="IPR012452">
    <property type="entry name" value="DUF1657"/>
</dbReference>
<comment type="caution">
    <text evidence="2">The sequence shown here is derived from an EMBL/GenBank/DDBJ whole genome shotgun (WGS) entry which is preliminary data.</text>
</comment>
<proteinExistence type="predicted"/>
<feature type="region of interest" description="Disordered" evidence="1">
    <location>
        <begin position="62"/>
        <end position="91"/>
    </location>
</feature>
<dbReference type="EMBL" id="JAEEGC010000158">
    <property type="protein sequence ID" value="MBV7276132.1"/>
    <property type="molecule type" value="Genomic_DNA"/>
</dbReference>
<evidence type="ECO:0000313" key="2">
    <source>
        <dbReference type="EMBL" id="MBV7276132.1"/>
    </source>
</evidence>
<gene>
    <name evidence="2" type="ORF">I6U48_24920</name>
</gene>
<dbReference type="AlphaFoldDB" id="A0A949TVK2"/>
<dbReference type="Proteomes" id="UP000694308">
    <property type="component" value="Unassembled WGS sequence"/>
</dbReference>
<feature type="compositionally biased region" description="Low complexity" evidence="1">
    <location>
        <begin position="62"/>
        <end position="73"/>
    </location>
</feature>
<protein>
    <submittedName>
        <fullName evidence="2">DUF1657 domain-containing protein</fullName>
    </submittedName>
</protein>